<keyword evidence="3" id="KW-1185">Reference proteome</keyword>
<gene>
    <name evidence="2" type="ORF">ACH4GP_32405</name>
</gene>
<comment type="caution">
    <text evidence="2">The sequence shown here is derived from an EMBL/GenBank/DDBJ whole genome shotgun (WGS) entry which is preliminary data.</text>
</comment>
<evidence type="ECO:0000313" key="2">
    <source>
        <dbReference type="EMBL" id="MFH8589030.1"/>
    </source>
</evidence>
<evidence type="ECO:0000256" key="1">
    <source>
        <dbReference type="SAM" id="MobiDB-lite"/>
    </source>
</evidence>
<dbReference type="EMBL" id="JBIRGH010000028">
    <property type="protein sequence ID" value="MFH8589030.1"/>
    <property type="molecule type" value="Genomic_DNA"/>
</dbReference>
<sequence>MLEALPVGPLLPSPFIPQIGQDGVGELDSQRQHPLAELPVGEGDTARPRIGVDPQEVSIDEKSAAQARERRHPARPAGLGQPVRPEFECRRDGTASITAALPALLGRSRPDSAVRPGGAFTGV</sequence>
<dbReference type="GeneID" id="97379478"/>
<name>A0ABW7RRT9_9ACTN</name>
<evidence type="ECO:0000313" key="3">
    <source>
        <dbReference type="Proteomes" id="UP001610990"/>
    </source>
</evidence>
<dbReference type="RefSeq" id="WP_052853374.1">
    <property type="nucleotide sequence ID" value="NZ_JBEZAY010000057.1"/>
</dbReference>
<feature type="region of interest" description="Disordered" evidence="1">
    <location>
        <begin position="11"/>
        <end position="86"/>
    </location>
</feature>
<accession>A0ABW7RRT9</accession>
<reference evidence="2 3" key="1">
    <citation type="submission" date="2024-10" db="EMBL/GenBank/DDBJ databases">
        <title>The Natural Products Discovery Center: Release of the First 8490 Sequenced Strains for Exploring Actinobacteria Biosynthetic Diversity.</title>
        <authorList>
            <person name="Kalkreuter E."/>
            <person name="Kautsar S.A."/>
            <person name="Yang D."/>
            <person name="Bader C.D."/>
            <person name="Teijaro C.N."/>
            <person name="Fluegel L."/>
            <person name="Davis C.M."/>
            <person name="Simpson J.R."/>
            <person name="Lauterbach L."/>
            <person name="Steele A.D."/>
            <person name="Gui C."/>
            <person name="Meng S."/>
            <person name="Li G."/>
            <person name="Viehrig K."/>
            <person name="Ye F."/>
            <person name="Su P."/>
            <person name="Kiefer A.F."/>
            <person name="Nichols A."/>
            <person name="Cepeda A.J."/>
            <person name="Yan W."/>
            <person name="Fan B."/>
            <person name="Jiang Y."/>
            <person name="Adhikari A."/>
            <person name="Zheng C.-J."/>
            <person name="Schuster L."/>
            <person name="Cowan T.M."/>
            <person name="Smanski M.J."/>
            <person name="Chevrette M.G."/>
            <person name="De Carvalho L.P.S."/>
            <person name="Shen B."/>
        </authorList>
    </citation>
    <scope>NUCLEOTIDE SEQUENCE [LARGE SCALE GENOMIC DNA]</scope>
    <source>
        <strain evidence="2 3">NPDC018013</strain>
    </source>
</reference>
<feature type="region of interest" description="Disordered" evidence="1">
    <location>
        <begin position="104"/>
        <end position="123"/>
    </location>
</feature>
<organism evidence="2 3">
    <name type="scientific">Streptomyces celluloflavus</name>
    <dbReference type="NCBI Taxonomy" id="58344"/>
    <lineage>
        <taxon>Bacteria</taxon>
        <taxon>Bacillati</taxon>
        <taxon>Actinomycetota</taxon>
        <taxon>Actinomycetes</taxon>
        <taxon>Kitasatosporales</taxon>
        <taxon>Streptomycetaceae</taxon>
        <taxon>Streptomyces</taxon>
    </lineage>
</organism>
<proteinExistence type="predicted"/>
<dbReference type="Proteomes" id="UP001610990">
    <property type="component" value="Unassembled WGS sequence"/>
</dbReference>
<protein>
    <submittedName>
        <fullName evidence="2">Uncharacterized protein</fullName>
    </submittedName>
</protein>